<dbReference type="Proteomes" id="UP000632828">
    <property type="component" value="Unassembled WGS sequence"/>
</dbReference>
<comment type="caution">
    <text evidence="5">The sequence shown here is derived from an EMBL/GenBank/DDBJ whole genome shotgun (WGS) entry which is preliminary data.</text>
</comment>
<evidence type="ECO:0000313" key="5">
    <source>
        <dbReference type="EMBL" id="MBD1399200.1"/>
    </source>
</evidence>
<proteinExistence type="predicted"/>
<dbReference type="PANTHER" id="PTHR44858:SF1">
    <property type="entry name" value="UDP-N-ACETYLGLUCOSAMINE--PEPTIDE N-ACETYLGLUCOSAMINYLTRANSFERASE SPINDLY-RELATED"/>
    <property type="match status" value="1"/>
</dbReference>
<evidence type="ECO:0000256" key="3">
    <source>
        <dbReference type="PROSITE-ProRule" id="PRU00339"/>
    </source>
</evidence>
<keyword evidence="4" id="KW-0732">Signal</keyword>
<dbReference type="InterPro" id="IPR011990">
    <property type="entry name" value="TPR-like_helical_dom_sf"/>
</dbReference>
<gene>
    <name evidence="5" type="ORF">ICT70_00775</name>
</gene>
<keyword evidence="2 3" id="KW-0802">TPR repeat</keyword>
<dbReference type="EMBL" id="JACWUN010000001">
    <property type="protein sequence ID" value="MBD1399200.1"/>
    <property type="molecule type" value="Genomic_DNA"/>
</dbReference>
<keyword evidence="1" id="KW-0677">Repeat</keyword>
<dbReference type="PANTHER" id="PTHR44858">
    <property type="entry name" value="TETRATRICOPEPTIDE REPEAT PROTEIN 6"/>
    <property type="match status" value="1"/>
</dbReference>
<dbReference type="AlphaFoldDB" id="A0A8J6QTD6"/>
<name>A0A8J6QTD6_9BACT</name>
<dbReference type="InterPro" id="IPR050498">
    <property type="entry name" value="Ycf3"/>
</dbReference>
<dbReference type="Pfam" id="PF13432">
    <property type="entry name" value="TPR_16"/>
    <property type="match status" value="3"/>
</dbReference>
<protein>
    <submittedName>
        <fullName evidence="5">Tetratricopeptide repeat protein</fullName>
    </submittedName>
</protein>
<dbReference type="Gene3D" id="1.25.40.10">
    <property type="entry name" value="Tetratricopeptide repeat domain"/>
    <property type="match status" value="2"/>
</dbReference>
<evidence type="ECO:0000256" key="2">
    <source>
        <dbReference type="ARBA" id="ARBA00022803"/>
    </source>
</evidence>
<keyword evidence="6" id="KW-1185">Reference proteome</keyword>
<accession>A0A8J6QTD6</accession>
<organism evidence="5 6">
    <name type="scientific">Pelovirga terrestris</name>
    <dbReference type="NCBI Taxonomy" id="2771352"/>
    <lineage>
        <taxon>Bacteria</taxon>
        <taxon>Pseudomonadati</taxon>
        <taxon>Thermodesulfobacteriota</taxon>
        <taxon>Desulfuromonadia</taxon>
        <taxon>Geobacterales</taxon>
        <taxon>Geobacteraceae</taxon>
        <taxon>Pelovirga</taxon>
    </lineage>
</organism>
<feature type="repeat" description="TPR" evidence="3">
    <location>
        <begin position="33"/>
        <end position="66"/>
    </location>
</feature>
<dbReference type="PROSITE" id="PS50005">
    <property type="entry name" value="TPR"/>
    <property type="match status" value="2"/>
</dbReference>
<dbReference type="SUPFAM" id="SSF48452">
    <property type="entry name" value="TPR-like"/>
    <property type="match status" value="2"/>
</dbReference>
<evidence type="ECO:0000313" key="6">
    <source>
        <dbReference type="Proteomes" id="UP000632828"/>
    </source>
</evidence>
<feature type="signal peptide" evidence="4">
    <location>
        <begin position="1"/>
        <end position="20"/>
    </location>
</feature>
<dbReference type="PROSITE" id="PS51257">
    <property type="entry name" value="PROKAR_LIPOPROTEIN"/>
    <property type="match status" value="1"/>
</dbReference>
<evidence type="ECO:0000256" key="1">
    <source>
        <dbReference type="ARBA" id="ARBA00022737"/>
    </source>
</evidence>
<dbReference type="InterPro" id="IPR019734">
    <property type="entry name" value="TPR_rpt"/>
</dbReference>
<reference evidence="5" key="1">
    <citation type="submission" date="2020-09" db="EMBL/GenBank/DDBJ databases">
        <title>Pelobacter alkaliphilus sp. nov., a novel anaerobic arsenate-reducing bacterium from terrestrial mud volcano.</title>
        <authorList>
            <person name="Khomyakova M.A."/>
            <person name="Merkel A.Y."/>
            <person name="Slobodkin A.I."/>
        </authorList>
    </citation>
    <scope>NUCLEOTIDE SEQUENCE</scope>
    <source>
        <strain evidence="5">M08fum</strain>
    </source>
</reference>
<feature type="repeat" description="TPR" evidence="3">
    <location>
        <begin position="137"/>
        <end position="170"/>
    </location>
</feature>
<evidence type="ECO:0000256" key="4">
    <source>
        <dbReference type="SAM" id="SignalP"/>
    </source>
</evidence>
<dbReference type="SMART" id="SM00028">
    <property type="entry name" value="TPR"/>
    <property type="match status" value="6"/>
</dbReference>
<dbReference type="RefSeq" id="WP_191153473.1">
    <property type="nucleotide sequence ID" value="NZ_JACWUN010000001.1"/>
</dbReference>
<sequence length="254" mass="28592">MAKFLTGFFFLGLIILGGCAGTTANIDKDRHQADVHHKLAEAHLQGNNPSAALRELLKAVELDSDNAAIRASLAQAYQERRAYKEAEHHYLEAIRLSKGDPRYENNLANLYLVTEEWNKAINYFDRAAKNLLFDSTHIAMTGKGYAFLQQGDYASALQAFREAVLMMANFAPAHYYQAEVYRLTEEVLLEKAALRRTIELAPELVQARYRLAVLLLRDGNYSGARQQLEIIINFVPDSEEGTMAAELIKTLPKE</sequence>
<feature type="chain" id="PRO_5035232666" evidence="4">
    <location>
        <begin position="21"/>
        <end position="254"/>
    </location>
</feature>